<dbReference type="AlphaFoldDB" id="A0A7U3VPX6"/>
<dbReference type="GO" id="GO:0051782">
    <property type="term" value="P:negative regulation of cell division"/>
    <property type="evidence" value="ECO:0007669"/>
    <property type="project" value="TreeGrafter"/>
</dbReference>
<dbReference type="GO" id="GO:0005524">
    <property type="term" value="F:ATP binding"/>
    <property type="evidence" value="ECO:0007669"/>
    <property type="project" value="TreeGrafter"/>
</dbReference>
<reference evidence="2 3" key="2">
    <citation type="journal article" date="2011" name="J. Antibiot.">
        <title>Furaquinocins I and J: novel polyketide isoprenoid hybrid compounds from Streptomyces reveromyceticus SN-593.</title>
        <authorList>
            <person name="Panthee S."/>
            <person name="Takahashi S."/>
            <person name="Takagi H."/>
            <person name="Nogawa T."/>
            <person name="Oowada E."/>
            <person name="Uramoto M."/>
            <person name="Osada H."/>
        </authorList>
    </citation>
    <scope>NUCLEOTIDE SEQUENCE [LARGE SCALE GENOMIC DNA]</scope>
    <source>
        <strain evidence="2 3">SN-593</strain>
    </source>
</reference>
<dbReference type="PANTHER" id="PTHR43384">
    <property type="entry name" value="SEPTUM SITE-DETERMINING PROTEIN MIND HOMOLOG, CHLOROPLASTIC-RELATED"/>
    <property type="match status" value="1"/>
</dbReference>
<reference evidence="2 3" key="1">
    <citation type="journal article" date="2010" name="J. Bacteriol.">
        <title>Biochemical characterization of a novel indole prenyltransferase from Streptomyces sp. SN-593.</title>
        <authorList>
            <person name="Takahashi S."/>
            <person name="Takagi H."/>
            <person name="Toyoda A."/>
            <person name="Uramoto M."/>
            <person name="Nogawa T."/>
            <person name="Ueki M."/>
            <person name="Sakaki Y."/>
            <person name="Osada H."/>
        </authorList>
    </citation>
    <scope>NUCLEOTIDE SEQUENCE [LARGE SCALE GENOMIC DNA]</scope>
    <source>
        <strain evidence="2 3">SN-593</strain>
    </source>
</reference>
<dbReference type="SUPFAM" id="SSF52540">
    <property type="entry name" value="P-loop containing nucleoside triphosphate hydrolases"/>
    <property type="match status" value="1"/>
</dbReference>
<reference evidence="2 3" key="4">
    <citation type="journal article" date="2020" name="Sci. Rep.">
        <title>beta-carboline chemical signals induce reveromycin production through a LuxR family regulator in Streptomyces sp. SN-593.</title>
        <authorList>
            <person name="Panthee S."/>
            <person name="Kito N."/>
            <person name="Hayashi T."/>
            <person name="Shimizu T."/>
            <person name="Ishikawa J."/>
            <person name="Hamamoto H."/>
            <person name="Osada H."/>
            <person name="Takahashi S."/>
        </authorList>
    </citation>
    <scope>NUCLEOTIDE SEQUENCE [LARGE SCALE GENOMIC DNA]</scope>
    <source>
        <strain evidence="2 3">SN-593</strain>
    </source>
</reference>
<dbReference type="KEGG" id="arev:RVR_5602"/>
<name>A0A7U3VPX6_9ACTN</name>
<dbReference type="EMBL" id="AP018365">
    <property type="protein sequence ID" value="BBA99118.1"/>
    <property type="molecule type" value="Genomic_DNA"/>
</dbReference>
<dbReference type="Proteomes" id="UP000595703">
    <property type="component" value="Chromosome"/>
</dbReference>
<keyword evidence="3" id="KW-1185">Reference proteome</keyword>
<evidence type="ECO:0000313" key="3">
    <source>
        <dbReference type="Proteomes" id="UP000595703"/>
    </source>
</evidence>
<dbReference type="Pfam" id="PF26563">
    <property type="entry name" value="Rv3660c_N"/>
    <property type="match status" value="1"/>
</dbReference>
<dbReference type="Gene3D" id="3.40.50.300">
    <property type="entry name" value="P-loop containing nucleotide triphosphate hydrolases"/>
    <property type="match status" value="1"/>
</dbReference>
<dbReference type="InterPro" id="IPR027417">
    <property type="entry name" value="P-loop_NTPase"/>
</dbReference>
<dbReference type="NCBIfam" id="TIGR03815">
    <property type="entry name" value="CpaE_hom_Actino"/>
    <property type="match status" value="1"/>
</dbReference>
<dbReference type="InterPro" id="IPR050625">
    <property type="entry name" value="ParA/MinD_ATPase"/>
</dbReference>
<protein>
    <submittedName>
        <fullName evidence="2">Putative septum site-determining protein</fullName>
    </submittedName>
</protein>
<dbReference type="RefSeq" id="WP_202235150.1">
    <property type="nucleotide sequence ID" value="NZ_AP018365.1"/>
</dbReference>
<dbReference type="GO" id="GO:0016887">
    <property type="term" value="F:ATP hydrolysis activity"/>
    <property type="evidence" value="ECO:0007669"/>
    <property type="project" value="TreeGrafter"/>
</dbReference>
<evidence type="ECO:0000313" key="2">
    <source>
        <dbReference type="EMBL" id="BBA99118.1"/>
    </source>
</evidence>
<dbReference type="GO" id="GO:0009898">
    <property type="term" value="C:cytoplasmic side of plasma membrane"/>
    <property type="evidence" value="ECO:0007669"/>
    <property type="project" value="TreeGrafter"/>
</dbReference>
<proteinExistence type="predicted"/>
<evidence type="ECO:0000259" key="1">
    <source>
        <dbReference type="Pfam" id="PF26563"/>
    </source>
</evidence>
<accession>A0A7U3VPX6</accession>
<dbReference type="PANTHER" id="PTHR43384:SF11">
    <property type="entry name" value="SEPTUM SITE DETERMINING PROTEIN"/>
    <property type="match status" value="1"/>
</dbReference>
<sequence length="372" mass="37690">MARTNVSDRPCGVTEGVRGPLIVTEDESLLDDLLRLCAAAGAEPEVVFTAPPRAVSWEDAPLVLVGVEASGRVQGAPRRKGVLLVGRGGAESADSEAWRRAVAVGADHVLFLPAAEAWLVDRLADVAEGGGGPALTIGVVGGRGGAGASTLACGLAVTAARTGVRAMLVDGDPLGGGLDILLGAERTGGLRWPELADSRGRVNSGVLEESLPRLGSLSVLSWDRGRSTLIPPQAMRSVMGAARRGGGVVVVDLPRTVDDTVAETLGQVDVGLLVVPAELRAVASGCKVATVFAPELDDLRVVARGPFGTGLDGNEIARLIGLPLAGELRPEPALADPMSGGAPPGSAVRGPLARFSSAFLGQVLTATGCVTA</sequence>
<dbReference type="InterPro" id="IPR022521">
    <property type="entry name" value="Rv3660c"/>
</dbReference>
<dbReference type="GO" id="GO:0005829">
    <property type="term" value="C:cytosol"/>
    <property type="evidence" value="ECO:0007669"/>
    <property type="project" value="TreeGrafter"/>
</dbReference>
<dbReference type="InterPro" id="IPR059050">
    <property type="entry name" value="Rv3660c_N"/>
</dbReference>
<organism evidence="2 3">
    <name type="scientific">Actinacidiphila reveromycinica</name>
    <dbReference type="NCBI Taxonomy" id="659352"/>
    <lineage>
        <taxon>Bacteria</taxon>
        <taxon>Bacillati</taxon>
        <taxon>Actinomycetota</taxon>
        <taxon>Actinomycetes</taxon>
        <taxon>Kitasatosporales</taxon>
        <taxon>Streptomycetaceae</taxon>
        <taxon>Actinacidiphila</taxon>
    </lineage>
</organism>
<gene>
    <name evidence="2" type="ORF">RVR_5602</name>
</gene>
<reference evidence="2 3" key="3">
    <citation type="journal article" date="2011" name="Nat. Chem. Biol.">
        <title>Reveromycin A biosynthesis uses RevG and RevJ for stereospecific spiroacetal formation.</title>
        <authorList>
            <person name="Takahashi S."/>
            <person name="Toyoda A."/>
            <person name="Sekiyama Y."/>
            <person name="Takagi H."/>
            <person name="Nogawa T."/>
            <person name="Uramoto M."/>
            <person name="Suzuki R."/>
            <person name="Koshino H."/>
            <person name="Kumano T."/>
            <person name="Panthee S."/>
            <person name="Dairi T."/>
            <person name="Ishikawa J."/>
            <person name="Ikeda H."/>
            <person name="Sakaki Y."/>
            <person name="Osada H."/>
        </authorList>
    </citation>
    <scope>NUCLEOTIDE SEQUENCE [LARGE SCALE GENOMIC DNA]</scope>
    <source>
        <strain evidence="2 3">SN-593</strain>
    </source>
</reference>
<feature type="domain" description="Rv3660c-like CheY-like N-terminal" evidence="1">
    <location>
        <begin position="23"/>
        <end position="130"/>
    </location>
</feature>